<dbReference type="Gene3D" id="3.30.479.30">
    <property type="entry name" value="Band 7 domain"/>
    <property type="match status" value="1"/>
</dbReference>
<dbReference type="PANTHER" id="PTHR42911:SF2">
    <property type="entry name" value="PROHIBITIN FAMILY PROTEIN"/>
    <property type="match status" value="1"/>
</dbReference>
<evidence type="ECO:0000256" key="2">
    <source>
        <dbReference type="SAM" id="Phobius"/>
    </source>
</evidence>
<comment type="caution">
    <text evidence="4">The sequence shown here is derived from an EMBL/GenBank/DDBJ whole genome shotgun (WGS) entry which is preliminary data.</text>
</comment>
<dbReference type="PANTHER" id="PTHR42911">
    <property type="entry name" value="MODULATOR OF FTSH PROTEASE HFLC"/>
    <property type="match status" value="1"/>
</dbReference>
<evidence type="ECO:0000259" key="3">
    <source>
        <dbReference type="SMART" id="SM00244"/>
    </source>
</evidence>
<keyword evidence="2" id="KW-1133">Transmembrane helix</keyword>
<reference evidence="4 5" key="1">
    <citation type="journal article" date="2011" name="J. Bacteriol.">
        <title>Draft genome sequence of the anoxygenic filamentous phototrophic bacterium Oscillochloris trichoides subsp. DG-6.</title>
        <authorList>
            <person name="Kuznetsov B.B."/>
            <person name="Ivanovsky R.N."/>
            <person name="Keppen O.I."/>
            <person name="Sukhacheva M.V."/>
            <person name="Bumazhkin B.K."/>
            <person name="Patutina E.O."/>
            <person name="Beletsky A.V."/>
            <person name="Mardanov A.V."/>
            <person name="Baslerov R.V."/>
            <person name="Panteleeva A.N."/>
            <person name="Kolganova T.V."/>
            <person name="Ravin N.V."/>
            <person name="Skryabin K.G."/>
        </authorList>
    </citation>
    <scope>NUCLEOTIDE SEQUENCE [LARGE SCALE GENOMIC DNA]</scope>
    <source>
        <strain evidence="4 5">DG-6</strain>
    </source>
</reference>
<dbReference type="eggNOG" id="COG0330">
    <property type="taxonomic scope" value="Bacteria"/>
</dbReference>
<protein>
    <submittedName>
        <fullName evidence="4">Band 7 protein</fullName>
    </submittedName>
</protein>
<dbReference type="EMBL" id="ADVR01000092">
    <property type="protein sequence ID" value="EFO80049.1"/>
    <property type="molecule type" value="Genomic_DNA"/>
</dbReference>
<dbReference type="InterPro" id="IPR036013">
    <property type="entry name" value="Band_7/SPFH_dom_sf"/>
</dbReference>
<accession>E1IFN3</accession>
<keyword evidence="5" id="KW-1185">Reference proteome</keyword>
<name>E1IFN3_9CHLR</name>
<feature type="transmembrane region" description="Helical" evidence="2">
    <location>
        <begin position="53"/>
        <end position="73"/>
    </location>
</feature>
<sequence>MAATPPKYTKTWGLGRSPKNVFYALGSDEREQRGYTMSQRPAAPRGGNVGSRASLVVGLVVIFAIIGAGLSTMKYEQIDEGERGIIITQGRVEGIQEPGLFFRPFAPFTSISVVNVRRQTRQASQNVASSDKQLYDIEIQVDYSRLTSPEVLRAAYGEIGVNDQQLNAFLDGFINDALKSASTQFTLDQALSDRGTFADRIRQFLTSPAGDGQRAPVDQIYVRLEAVKVLDIQVGEAYAQLLAEKANLEVQIETEEKRRQQIEAEQANDLFQAEQEATVALTREKGRTAAALEAANRDAQVRAIEGKYWRENPELFELRKRELMVEMLKNGNMWFIDPNTDLTLLLNQLTDSAATPVVPVPVPNDQP</sequence>
<keyword evidence="2" id="KW-0812">Transmembrane</keyword>
<dbReference type="AlphaFoldDB" id="E1IFN3"/>
<gene>
    <name evidence="4" type="ORF">OSCT_2134</name>
</gene>
<dbReference type="STRING" id="765420.OSCT_2134"/>
<evidence type="ECO:0000313" key="5">
    <source>
        <dbReference type="Proteomes" id="UP000054010"/>
    </source>
</evidence>
<organism evidence="4 5">
    <name type="scientific">Oscillochloris trichoides DG-6</name>
    <dbReference type="NCBI Taxonomy" id="765420"/>
    <lineage>
        <taxon>Bacteria</taxon>
        <taxon>Bacillati</taxon>
        <taxon>Chloroflexota</taxon>
        <taxon>Chloroflexia</taxon>
        <taxon>Chloroflexales</taxon>
        <taxon>Chloroflexineae</taxon>
        <taxon>Oscillochloridaceae</taxon>
        <taxon>Oscillochloris</taxon>
    </lineage>
</organism>
<feature type="domain" description="Band 7" evidence="3">
    <location>
        <begin position="73"/>
        <end position="246"/>
    </location>
</feature>
<proteinExistence type="predicted"/>
<evidence type="ECO:0000256" key="1">
    <source>
        <dbReference type="SAM" id="Coils"/>
    </source>
</evidence>
<feature type="coiled-coil region" evidence="1">
    <location>
        <begin position="238"/>
        <end position="270"/>
    </location>
</feature>
<dbReference type="SUPFAM" id="SSF117892">
    <property type="entry name" value="Band 7/SPFH domain"/>
    <property type="match status" value="1"/>
</dbReference>
<dbReference type="HOGENOM" id="CLU_862480_0_0_0"/>
<keyword evidence="1" id="KW-0175">Coiled coil</keyword>
<dbReference type="SMART" id="SM00244">
    <property type="entry name" value="PHB"/>
    <property type="match status" value="1"/>
</dbReference>
<keyword evidence="2" id="KW-0472">Membrane</keyword>
<dbReference type="Proteomes" id="UP000054010">
    <property type="component" value="Unassembled WGS sequence"/>
</dbReference>
<evidence type="ECO:0000313" key="4">
    <source>
        <dbReference type="EMBL" id="EFO80049.1"/>
    </source>
</evidence>
<dbReference type="Pfam" id="PF01145">
    <property type="entry name" value="Band_7"/>
    <property type="match status" value="1"/>
</dbReference>
<dbReference type="InterPro" id="IPR001107">
    <property type="entry name" value="Band_7"/>
</dbReference>